<evidence type="ECO:0000256" key="2">
    <source>
        <dbReference type="SAM" id="SignalP"/>
    </source>
</evidence>
<feature type="signal peptide" evidence="2">
    <location>
        <begin position="1"/>
        <end position="24"/>
    </location>
</feature>
<dbReference type="Proteomes" id="UP000199533">
    <property type="component" value="Unassembled WGS sequence"/>
</dbReference>
<dbReference type="EMBL" id="FOSP01000032">
    <property type="protein sequence ID" value="SFL11051.1"/>
    <property type="molecule type" value="Genomic_DNA"/>
</dbReference>
<dbReference type="PANTHER" id="PTHR21666:SF270">
    <property type="entry name" value="MUREIN HYDROLASE ACTIVATOR ENVC"/>
    <property type="match status" value="1"/>
</dbReference>
<dbReference type="FunFam" id="2.70.70.10:FF:000003">
    <property type="entry name" value="Murein hydrolase activator EnvC"/>
    <property type="match status" value="1"/>
</dbReference>
<dbReference type="STRING" id="52441.SAMN05216302_103218"/>
<dbReference type="InterPro" id="IPR011055">
    <property type="entry name" value="Dup_hybrid_motif"/>
</dbReference>
<feature type="chain" id="PRO_5011595479" evidence="2">
    <location>
        <begin position="25"/>
        <end position="391"/>
    </location>
</feature>
<dbReference type="InterPro" id="IPR050570">
    <property type="entry name" value="Cell_wall_metabolism_enzyme"/>
</dbReference>
<keyword evidence="1" id="KW-0175">Coiled coil</keyword>
<organism evidence="4 5">
    <name type="scientific">Nitrosomonas aestuarii</name>
    <dbReference type="NCBI Taxonomy" id="52441"/>
    <lineage>
        <taxon>Bacteria</taxon>
        <taxon>Pseudomonadati</taxon>
        <taxon>Pseudomonadota</taxon>
        <taxon>Betaproteobacteria</taxon>
        <taxon>Nitrosomonadales</taxon>
        <taxon>Nitrosomonadaceae</taxon>
        <taxon>Nitrosomonas</taxon>
    </lineage>
</organism>
<dbReference type="OrthoDB" id="9784703at2"/>
<keyword evidence="5" id="KW-1185">Reference proteome</keyword>
<dbReference type="Gene3D" id="2.70.70.10">
    <property type="entry name" value="Glucose Permease (Domain IIA)"/>
    <property type="match status" value="1"/>
</dbReference>
<dbReference type="InterPro" id="IPR016047">
    <property type="entry name" value="M23ase_b-sheet_dom"/>
</dbReference>
<accession>A0A1I4F3S7</accession>
<gene>
    <name evidence="4" type="ORF">SAMN05216302_103218</name>
</gene>
<dbReference type="PANTHER" id="PTHR21666">
    <property type="entry name" value="PEPTIDASE-RELATED"/>
    <property type="match status" value="1"/>
</dbReference>
<evidence type="ECO:0000313" key="5">
    <source>
        <dbReference type="Proteomes" id="UP000199533"/>
    </source>
</evidence>
<dbReference type="AlphaFoldDB" id="A0A1I4F3S7"/>
<evidence type="ECO:0000259" key="3">
    <source>
        <dbReference type="Pfam" id="PF01551"/>
    </source>
</evidence>
<evidence type="ECO:0000313" key="4">
    <source>
        <dbReference type="EMBL" id="SFL11051.1"/>
    </source>
</evidence>
<dbReference type="GO" id="GO:0004222">
    <property type="term" value="F:metalloendopeptidase activity"/>
    <property type="evidence" value="ECO:0007669"/>
    <property type="project" value="TreeGrafter"/>
</dbReference>
<dbReference type="Pfam" id="PF01551">
    <property type="entry name" value="Peptidase_M23"/>
    <property type="match status" value="1"/>
</dbReference>
<keyword evidence="2" id="KW-0732">Signal</keyword>
<dbReference type="SUPFAM" id="SSF51261">
    <property type="entry name" value="Duplicated hybrid motif"/>
    <property type="match status" value="1"/>
</dbReference>
<proteinExistence type="predicted"/>
<sequence length="391" mass="44785">MCNQLQKLVLVSITILLCSSGAIADNQKKLETLRNRINSLKMDLAAHEKVKQNAADALQDTERSISNIKRKLLELRKNKQQLDDELKQLQTKYHRLNSDLEKNHDQLDALLFQQYLGKEKNYLRALLNQQNPNQTARDMYYYRQLSKSRFESMNSLRDNLNQLHTLAQSARQKKKQILTLQTEYSKQNKKLAQEKLKHKTILANVSKEITQQQNEISKLEQDENRIAKLVEEINKLLKQKNNKDALYNTRIPDATNHNAAFNTLKGKLILPVRGKLVNRFGGQRSGRHIKWKGLFISSPGGSDVKAIAKGRVVFADWLRGFGNLLIIDHSHDYMSLYGNNEALLKQVGDIVRSGDTVATVGNSGGNPDFGLYFELRHKGKAFDPLTWIKIE</sequence>
<reference evidence="5" key="1">
    <citation type="submission" date="2016-10" db="EMBL/GenBank/DDBJ databases">
        <authorList>
            <person name="Varghese N."/>
            <person name="Submissions S."/>
        </authorList>
    </citation>
    <scope>NUCLEOTIDE SEQUENCE [LARGE SCALE GENOMIC DNA]</scope>
    <source>
        <strain evidence="5">Nm69</strain>
    </source>
</reference>
<evidence type="ECO:0000256" key="1">
    <source>
        <dbReference type="SAM" id="Coils"/>
    </source>
</evidence>
<feature type="coiled-coil region" evidence="1">
    <location>
        <begin position="202"/>
        <end position="246"/>
    </location>
</feature>
<dbReference type="Gene3D" id="6.10.250.3150">
    <property type="match status" value="1"/>
</dbReference>
<keyword evidence="4" id="KW-0378">Hydrolase</keyword>
<protein>
    <submittedName>
        <fullName evidence="4">Septal ring factor EnvC, activator of murein hydrolases AmiA and AmiB</fullName>
    </submittedName>
</protein>
<name>A0A1I4F3S7_9PROT</name>
<feature type="coiled-coil region" evidence="1">
    <location>
        <begin position="23"/>
        <end position="106"/>
    </location>
</feature>
<dbReference type="CDD" id="cd12797">
    <property type="entry name" value="M23_peptidase"/>
    <property type="match status" value="1"/>
</dbReference>
<feature type="domain" description="M23ase beta-sheet core" evidence="3">
    <location>
        <begin position="291"/>
        <end position="384"/>
    </location>
</feature>